<dbReference type="AlphaFoldDB" id="A0AAW4PTI4"/>
<evidence type="ECO:0000313" key="2">
    <source>
        <dbReference type="EMBL" id="MBX0323870.1"/>
    </source>
</evidence>
<dbReference type="Proteomes" id="UP001430377">
    <property type="component" value="Unassembled WGS sequence"/>
</dbReference>
<reference evidence="2 3" key="1">
    <citation type="submission" date="2021-06" db="EMBL/GenBank/DDBJ databases">
        <title>Halomicroarcula sp. a new haloarchaeum isolated from saline soil.</title>
        <authorList>
            <person name="Duran-Viseras A."/>
            <person name="Sanchez-Porro C."/>
            <person name="Ventosa A."/>
        </authorList>
    </citation>
    <scope>NUCLEOTIDE SEQUENCE [LARGE SCALE GENOMIC DNA]</scope>
    <source>
        <strain evidence="2 3">F13</strain>
    </source>
</reference>
<dbReference type="SUPFAM" id="SSF52540">
    <property type="entry name" value="P-loop containing nucleoside triphosphate hydrolases"/>
    <property type="match status" value="1"/>
</dbReference>
<gene>
    <name evidence="2" type="ORF">EGH21_12600</name>
</gene>
<evidence type="ECO:0000313" key="3">
    <source>
        <dbReference type="Proteomes" id="UP001430377"/>
    </source>
</evidence>
<accession>A0AAW4PTI4</accession>
<sequence>MSQIPYESAESQTISEQILPEKADSQPQIRDQLRTLTEPHTTSCQALGDPAAKNHNDGEDIHKRFGKKPLHQYLHDAEGVPMSIAQHPEAFVDALVYTDERDLELLRALAGKVDYHPDNARLSHEALERYPPYRAKVFEWIADKPSRVNRIGAVKGTDMFIHGEPGGGKTTLALSMVMWRMQVNNETCIWAESVDESGTNERTEWLALAPYATLAIPEGMNTRVRIVPEAHGVDEFEVRPEDITRDVIRYESVQDLMSQLLPGQFYVVFPDPLHRGCRDVSKFNFFDYRMTTPVDEDGPTKPTDADHWWFAFVAHRITGDVFVHPTFINLDEAGNILDADAEKDAHEHYDKIKWFRNKYADARKKGLSFSYQAHALSEVHRFARQKIRWRLTMNGNSPPLGRTLPGDRSCPLNEDLTSDMDTGEGMPWKAPNFAKLKWPNMKGDARLDAEVSIDFLNWQEAVGSA</sequence>
<dbReference type="InterPro" id="IPR027417">
    <property type="entry name" value="P-loop_NTPase"/>
</dbReference>
<dbReference type="RefSeq" id="WP_220618832.1">
    <property type="nucleotide sequence ID" value="NZ_RKLR01000004.1"/>
</dbReference>
<feature type="region of interest" description="Disordered" evidence="1">
    <location>
        <begin position="1"/>
        <end position="26"/>
    </location>
</feature>
<evidence type="ECO:0000256" key="1">
    <source>
        <dbReference type="SAM" id="MobiDB-lite"/>
    </source>
</evidence>
<comment type="caution">
    <text evidence="2">The sequence shown here is derived from an EMBL/GenBank/DDBJ whole genome shotgun (WGS) entry which is preliminary data.</text>
</comment>
<feature type="region of interest" description="Disordered" evidence="1">
    <location>
        <begin position="40"/>
        <end position="62"/>
    </location>
</feature>
<feature type="compositionally biased region" description="Basic and acidic residues" evidence="1">
    <location>
        <begin position="52"/>
        <end position="62"/>
    </location>
</feature>
<feature type="compositionally biased region" description="Polar residues" evidence="1">
    <location>
        <begin position="1"/>
        <end position="16"/>
    </location>
</feature>
<dbReference type="EMBL" id="RKLR01000004">
    <property type="protein sequence ID" value="MBX0323870.1"/>
    <property type="molecule type" value="Genomic_DNA"/>
</dbReference>
<name>A0AAW4PTI4_9EURY</name>
<protein>
    <submittedName>
        <fullName evidence="2">Uncharacterized protein</fullName>
    </submittedName>
</protein>
<proteinExistence type="predicted"/>
<keyword evidence="3" id="KW-1185">Reference proteome</keyword>
<organism evidence="2 3">
    <name type="scientific">Haloarcula rubra</name>
    <dbReference type="NCBI Taxonomy" id="2487747"/>
    <lineage>
        <taxon>Archaea</taxon>
        <taxon>Methanobacteriati</taxon>
        <taxon>Methanobacteriota</taxon>
        <taxon>Stenosarchaea group</taxon>
        <taxon>Halobacteria</taxon>
        <taxon>Halobacteriales</taxon>
        <taxon>Haloarculaceae</taxon>
        <taxon>Haloarcula</taxon>
    </lineage>
</organism>